<dbReference type="SUPFAM" id="SSF82866">
    <property type="entry name" value="Multidrug efflux transporter AcrB transmembrane domain"/>
    <property type="match status" value="2"/>
</dbReference>
<dbReference type="Gene3D" id="3.30.2090.10">
    <property type="entry name" value="Multidrug efflux transporter AcrB TolC docking domain, DN and DC subdomains"/>
    <property type="match status" value="2"/>
</dbReference>
<dbReference type="Gene3D" id="3.30.70.1430">
    <property type="entry name" value="Multidrug efflux transporter AcrB pore domain"/>
    <property type="match status" value="2"/>
</dbReference>
<feature type="transmembrane region" description="Helical" evidence="1">
    <location>
        <begin position="341"/>
        <end position="357"/>
    </location>
</feature>
<dbReference type="InterPro" id="IPR001036">
    <property type="entry name" value="Acrflvin-R"/>
</dbReference>
<dbReference type="InterPro" id="IPR027463">
    <property type="entry name" value="AcrB_DN_DC_subdom"/>
</dbReference>
<feature type="transmembrane region" description="Helical" evidence="1">
    <location>
        <begin position="865"/>
        <end position="882"/>
    </location>
</feature>
<name>A0A841JXJ7_9BACT</name>
<dbReference type="PANTHER" id="PTHR32063:SF0">
    <property type="entry name" value="SWARMING MOTILITY PROTEIN SWRC"/>
    <property type="match status" value="1"/>
</dbReference>
<dbReference type="Gene3D" id="3.30.70.1440">
    <property type="entry name" value="Multidrug efflux transporter AcrB pore domain"/>
    <property type="match status" value="1"/>
</dbReference>
<dbReference type="PANTHER" id="PTHR32063">
    <property type="match status" value="1"/>
</dbReference>
<dbReference type="AlphaFoldDB" id="A0A841JXJ7"/>
<accession>A0A841JXJ7</accession>
<evidence type="ECO:0000313" key="3">
    <source>
        <dbReference type="Proteomes" id="UP000538666"/>
    </source>
</evidence>
<keyword evidence="1" id="KW-1133">Transmembrane helix</keyword>
<evidence type="ECO:0000256" key="1">
    <source>
        <dbReference type="SAM" id="Phobius"/>
    </source>
</evidence>
<proteinExistence type="predicted"/>
<dbReference type="GO" id="GO:0042910">
    <property type="term" value="F:xenobiotic transmembrane transporter activity"/>
    <property type="evidence" value="ECO:0007669"/>
    <property type="project" value="TreeGrafter"/>
</dbReference>
<reference evidence="2 3" key="1">
    <citation type="submission" date="2020-08" db="EMBL/GenBank/DDBJ databases">
        <title>Genomic Encyclopedia of Type Strains, Phase IV (KMG-IV): sequencing the most valuable type-strain genomes for metagenomic binning, comparative biology and taxonomic classification.</title>
        <authorList>
            <person name="Goeker M."/>
        </authorList>
    </citation>
    <scope>NUCLEOTIDE SEQUENCE [LARGE SCALE GENOMIC DNA]</scope>
    <source>
        <strain evidence="2 3">DSM 103733</strain>
    </source>
</reference>
<evidence type="ECO:0000313" key="2">
    <source>
        <dbReference type="EMBL" id="MBB6145147.1"/>
    </source>
</evidence>
<protein>
    <submittedName>
        <fullName evidence="2">CzcA family heavy metal efflux pump</fullName>
    </submittedName>
</protein>
<feature type="transmembrane region" description="Helical" evidence="1">
    <location>
        <begin position="994"/>
        <end position="1020"/>
    </location>
</feature>
<organism evidence="2 3">
    <name type="scientific">Silvibacterium bohemicum</name>
    <dbReference type="NCBI Taxonomy" id="1577686"/>
    <lineage>
        <taxon>Bacteria</taxon>
        <taxon>Pseudomonadati</taxon>
        <taxon>Acidobacteriota</taxon>
        <taxon>Terriglobia</taxon>
        <taxon>Terriglobales</taxon>
        <taxon>Acidobacteriaceae</taxon>
        <taxon>Silvibacterium</taxon>
    </lineage>
</organism>
<keyword evidence="3" id="KW-1185">Reference proteome</keyword>
<dbReference type="PRINTS" id="PR00702">
    <property type="entry name" value="ACRIFLAVINRP"/>
</dbReference>
<dbReference type="EMBL" id="JACHEK010000006">
    <property type="protein sequence ID" value="MBB6145147.1"/>
    <property type="molecule type" value="Genomic_DNA"/>
</dbReference>
<dbReference type="Proteomes" id="UP000538666">
    <property type="component" value="Unassembled WGS sequence"/>
</dbReference>
<feature type="transmembrane region" description="Helical" evidence="1">
    <location>
        <begin position="435"/>
        <end position="456"/>
    </location>
</feature>
<dbReference type="SUPFAM" id="SSF82714">
    <property type="entry name" value="Multidrug efflux transporter AcrB TolC docking domain, DN and DC subdomains"/>
    <property type="match status" value="2"/>
</dbReference>
<feature type="transmembrane region" description="Helical" evidence="1">
    <location>
        <begin position="20"/>
        <end position="42"/>
    </location>
</feature>
<dbReference type="GO" id="GO:0005886">
    <property type="term" value="C:plasma membrane"/>
    <property type="evidence" value="ECO:0007669"/>
    <property type="project" value="TreeGrafter"/>
</dbReference>
<sequence length="1025" mass="110623">MEPTETERPFWMTRYARTIFFFTLALAVAGLFLVFQIPISVFPETNFPRIVIGVDNGVMPVEQMQVTVVKPIEDAVNSVPGLETVRSTTSRGSAEVSLFFDWNSDMFQTLQRVDAALSKVEPTLPPTAHITTNRLTFATFPILGYSLTSKTVPQTRLWEMATYDLKPPLNRLAGVSTVTVQGGEVPEFHVIPNLTKLQASSVTISDIVNAIQTTNLVDSPGLYEANHQLVLGLVGSQVHDVQELAQIVVKTSAGGSPIRLADLAEVVPATMPVYTTVTANGQPAVLLNIARQPSGNTVAVADEVATKIAELRKSLPPEVKLEPFYDQSHLVRESINSVRDAILIGILLASVVLVAFLRDWSSSLVAGLVIPVTILITFLFLKITGQSLNLMTLGGLAAAVGLVIDDAIVVVENIVLHRDSGETRAEAIRKALQEITTPLIGSTITPIVVFLPLIAVTGVTGSFFRALAITMTVALLTSLLLALTWTPSLSLFLLRNKRGPATAHHEATSGLMKRILHVHRRVLDVSLARPWLLAGCCAVLVIGTFFTYRLLGSDLLPEMDEGGFILDYIMPAGSSLAETNRVLQHVERILQKTPEVESTSRRTGLQMGLAAVTEANTGDITVKLKDHRDRDISEVMDDVRRQIKSTEPELDVEFTQVLQDMIGDLSNAPEPIQIKLYSSNAALLNELGPRVGDAISKIPGVVDVENGIDNTISGPATSFQVNPSVASRMGFTPEEISTDAMAILDGIPSTQPLIENGRPYTIRVRLDAAHRASLEAIQNTVFNSSSGKTTSLGAVANVEQLPPQNEIIRENLQSLVRVTGRLEGSDLGSAIQKVQTAVNNLHLPSSVRVEYGGTYQEQQKSFRELLRVLLLALVLIFGVLLAEFRNFYAPTAILVSSILSTAGVVGALLITNTTFNVASFMGLIMVIGIVAKNGILLLDADEKFRAAGMQAHEAMLQAAQRRLRPILMTALAAITGMLPLTLGLGAGSQMLQPLAIAVVGGLLLSMLLSLVVTPAVYYFLTKNAE</sequence>
<comment type="caution">
    <text evidence="2">The sequence shown here is derived from an EMBL/GenBank/DDBJ whole genome shotgun (WGS) entry which is preliminary data.</text>
</comment>
<keyword evidence="1" id="KW-0472">Membrane</keyword>
<dbReference type="RefSeq" id="WP_050061727.1">
    <property type="nucleotide sequence ID" value="NZ_JACHEK010000006.1"/>
</dbReference>
<gene>
    <name evidence="2" type="ORF">HNQ77_003105</name>
</gene>
<dbReference type="SUPFAM" id="SSF82693">
    <property type="entry name" value="Multidrug efflux transporter AcrB pore domain, PN1, PN2, PC1 and PC2 subdomains"/>
    <property type="match status" value="3"/>
</dbReference>
<feature type="transmembrane region" description="Helical" evidence="1">
    <location>
        <begin position="363"/>
        <end position="381"/>
    </location>
</feature>
<feature type="transmembrane region" description="Helical" evidence="1">
    <location>
        <begin position="888"/>
        <end position="910"/>
    </location>
</feature>
<feature type="transmembrane region" description="Helical" evidence="1">
    <location>
        <begin position="966"/>
        <end position="987"/>
    </location>
</feature>
<dbReference type="Gene3D" id="3.30.70.1320">
    <property type="entry name" value="Multidrug efflux transporter AcrB pore domain like"/>
    <property type="match status" value="1"/>
</dbReference>
<dbReference type="Gene3D" id="1.20.1640.10">
    <property type="entry name" value="Multidrug efflux transporter AcrB transmembrane domain"/>
    <property type="match status" value="2"/>
</dbReference>
<keyword evidence="1" id="KW-0812">Transmembrane</keyword>
<feature type="transmembrane region" description="Helical" evidence="1">
    <location>
        <begin position="531"/>
        <end position="551"/>
    </location>
</feature>
<feature type="transmembrane region" description="Helical" evidence="1">
    <location>
        <begin position="917"/>
        <end position="938"/>
    </location>
</feature>
<feature type="transmembrane region" description="Helical" evidence="1">
    <location>
        <begin position="393"/>
        <end position="415"/>
    </location>
</feature>
<dbReference type="Pfam" id="PF00873">
    <property type="entry name" value="ACR_tran"/>
    <property type="match status" value="1"/>
</dbReference>
<feature type="transmembrane region" description="Helical" evidence="1">
    <location>
        <begin position="463"/>
        <end position="485"/>
    </location>
</feature>